<dbReference type="SUPFAM" id="SSF46966">
    <property type="entry name" value="Spectrin repeat"/>
    <property type="match status" value="1"/>
</dbReference>
<feature type="non-terminal residue" evidence="2">
    <location>
        <position position="115"/>
    </location>
</feature>
<keyword evidence="3" id="KW-1185">Reference proteome</keyword>
<dbReference type="EMBL" id="LZPO01087172">
    <property type="protein sequence ID" value="OBS66879.1"/>
    <property type="molecule type" value="Genomic_DNA"/>
</dbReference>
<reference evidence="2 3" key="1">
    <citation type="submission" date="2016-06" db="EMBL/GenBank/DDBJ databases">
        <title>The Draft Genome Sequence and Annotation of the Desert Woodrat Neotoma lepida.</title>
        <authorList>
            <person name="Campbell M."/>
            <person name="Oakeson K.F."/>
            <person name="Yandell M."/>
            <person name="Halpert J.R."/>
            <person name="Dearing D."/>
        </authorList>
    </citation>
    <scope>NUCLEOTIDE SEQUENCE [LARGE SCALE GENOMIC DNA]</scope>
    <source>
        <strain evidence="2">417</strain>
        <tissue evidence="2">Liver</tissue>
    </source>
</reference>
<feature type="coiled-coil region" evidence="1">
    <location>
        <begin position="75"/>
        <end position="102"/>
    </location>
</feature>
<evidence type="ECO:0000256" key="1">
    <source>
        <dbReference type="SAM" id="Coils"/>
    </source>
</evidence>
<proteinExistence type="predicted"/>
<comment type="caution">
    <text evidence="2">The sequence shown here is derived from an EMBL/GenBank/DDBJ whole genome shotgun (WGS) entry which is preliminary data.</text>
</comment>
<accession>A0A1A6GLZ0</accession>
<dbReference type="Proteomes" id="UP000092124">
    <property type="component" value="Unassembled WGS sequence"/>
</dbReference>
<evidence type="ECO:0000313" key="3">
    <source>
        <dbReference type="Proteomes" id="UP000092124"/>
    </source>
</evidence>
<dbReference type="OrthoDB" id="10256089at2759"/>
<dbReference type="AlphaFoldDB" id="A0A1A6GLZ0"/>
<evidence type="ECO:0000313" key="2">
    <source>
        <dbReference type="EMBL" id="OBS66879.1"/>
    </source>
</evidence>
<dbReference type="FunFam" id="1.20.58.60:FF:000032">
    <property type="entry name" value="Kalirin RhoGEF kinase b"/>
    <property type="match status" value="1"/>
</dbReference>
<feature type="non-terminal residue" evidence="2">
    <location>
        <position position="1"/>
    </location>
</feature>
<protein>
    <submittedName>
        <fullName evidence="2">Uncharacterized protein</fullName>
    </submittedName>
</protein>
<name>A0A1A6GLZ0_NEOLE</name>
<dbReference type="STRING" id="56216.A0A1A6GLZ0"/>
<sequence>LWTWLEELQKELLDDVYAESVEAVQDLIKRFGQQQQTTLQVTVNVIKEGEDLIQQLRDSAISSNKTPHNSSINHIETVLQQLDEAQSQMEELFQERKIKLELFLQLRIFERDAID</sequence>
<gene>
    <name evidence="2" type="ORF">A6R68_04572</name>
</gene>
<dbReference type="Gene3D" id="1.20.58.60">
    <property type="match status" value="1"/>
</dbReference>
<organism evidence="2 3">
    <name type="scientific">Neotoma lepida</name>
    <name type="common">Desert woodrat</name>
    <dbReference type="NCBI Taxonomy" id="56216"/>
    <lineage>
        <taxon>Eukaryota</taxon>
        <taxon>Metazoa</taxon>
        <taxon>Chordata</taxon>
        <taxon>Craniata</taxon>
        <taxon>Vertebrata</taxon>
        <taxon>Euteleostomi</taxon>
        <taxon>Mammalia</taxon>
        <taxon>Eutheria</taxon>
        <taxon>Euarchontoglires</taxon>
        <taxon>Glires</taxon>
        <taxon>Rodentia</taxon>
        <taxon>Myomorpha</taxon>
        <taxon>Muroidea</taxon>
        <taxon>Cricetidae</taxon>
        <taxon>Neotominae</taxon>
        <taxon>Neotoma</taxon>
    </lineage>
</organism>
<keyword evidence="1" id="KW-0175">Coiled coil</keyword>